<reference evidence="1" key="1">
    <citation type="submission" date="2019-02" db="EMBL/GenBank/DDBJ databases">
        <authorList>
            <person name="Gruber-Vodicka R. H."/>
            <person name="Seah K. B. B."/>
        </authorList>
    </citation>
    <scope>NUCLEOTIDE SEQUENCE</scope>
    <source>
        <strain evidence="1">BECK_S312</strain>
        <strain evidence="2">BECK_S426</strain>
    </source>
</reference>
<gene>
    <name evidence="1" type="ORF">BECKLPF1236A_GA0070988_1001112</name>
    <name evidence="2" type="ORF">BECKLPF1236C_GA0070990_1007111</name>
</gene>
<protein>
    <submittedName>
        <fullName evidence="1">Uncharacterized protein</fullName>
    </submittedName>
</protein>
<evidence type="ECO:0000313" key="2">
    <source>
        <dbReference type="EMBL" id="VFK28685.1"/>
    </source>
</evidence>
<organism evidence="1">
    <name type="scientific">Candidatus Kentrum sp. LPFa</name>
    <dbReference type="NCBI Taxonomy" id="2126335"/>
    <lineage>
        <taxon>Bacteria</taxon>
        <taxon>Pseudomonadati</taxon>
        <taxon>Pseudomonadota</taxon>
        <taxon>Gammaproteobacteria</taxon>
        <taxon>Candidatus Kentrum</taxon>
    </lineage>
</organism>
<dbReference type="EMBL" id="CAADFP010000071">
    <property type="protein sequence ID" value="VFK28685.1"/>
    <property type="molecule type" value="Genomic_DNA"/>
</dbReference>
<name>A0A450VSK8_9GAMM</name>
<dbReference type="EMBL" id="CAADFM010000011">
    <property type="protein sequence ID" value="VFK07772.1"/>
    <property type="molecule type" value="Genomic_DNA"/>
</dbReference>
<proteinExistence type="predicted"/>
<dbReference type="AlphaFoldDB" id="A0A450VSK8"/>
<sequence>MAEGILAEEVDSRFDEVHNDYVYTNAWVTMKQRPRFGAVVS</sequence>
<accession>A0A450VSK8</accession>
<evidence type="ECO:0000313" key="1">
    <source>
        <dbReference type="EMBL" id="VFK07772.1"/>
    </source>
</evidence>